<organism evidence="2">
    <name type="scientific">Aspergillus flavus</name>
    <dbReference type="NCBI Taxonomy" id="5059"/>
    <lineage>
        <taxon>Eukaryota</taxon>
        <taxon>Fungi</taxon>
        <taxon>Dikarya</taxon>
        <taxon>Ascomycota</taxon>
        <taxon>Pezizomycotina</taxon>
        <taxon>Eurotiomycetes</taxon>
        <taxon>Eurotiomycetidae</taxon>
        <taxon>Eurotiales</taxon>
        <taxon>Aspergillaceae</taxon>
        <taxon>Aspergillus</taxon>
        <taxon>Aspergillus subgen. Circumdati</taxon>
    </lineage>
</organism>
<dbReference type="EMBL" id="ML734640">
    <property type="protein sequence ID" value="KAB8243603.1"/>
    <property type="molecule type" value="Genomic_DNA"/>
</dbReference>
<proteinExistence type="predicted"/>
<evidence type="ECO:0000313" key="2">
    <source>
        <dbReference type="EMBL" id="KAB8243603.1"/>
    </source>
</evidence>
<keyword evidence="1" id="KW-0472">Membrane</keyword>
<evidence type="ECO:0000256" key="1">
    <source>
        <dbReference type="SAM" id="Phobius"/>
    </source>
</evidence>
<dbReference type="Proteomes" id="UP000325434">
    <property type="component" value="Unassembled WGS sequence"/>
</dbReference>
<feature type="transmembrane region" description="Helical" evidence="1">
    <location>
        <begin position="59"/>
        <end position="80"/>
    </location>
</feature>
<protein>
    <submittedName>
        <fullName evidence="2">Uncharacterized protein</fullName>
    </submittedName>
</protein>
<gene>
    <name evidence="2" type="ORF">BDV35DRAFT_362669</name>
</gene>
<accession>A0A5N6GT63</accession>
<reference evidence="2" key="1">
    <citation type="submission" date="2019-04" db="EMBL/GenBank/DDBJ databases">
        <title>Friends and foes A comparative genomics study of 23 Aspergillus species from section Flavi.</title>
        <authorList>
            <consortium name="DOE Joint Genome Institute"/>
            <person name="Kjaerbolling I."/>
            <person name="Vesth T."/>
            <person name="Frisvad J.C."/>
            <person name="Nybo J.L."/>
            <person name="Theobald S."/>
            <person name="Kildgaard S."/>
            <person name="Isbrandt T."/>
            <person name="Kuo A."/>
            <person name="Sato A."/>
            <person name="Lyhne E.K."/>
            <person name="Kogle M.E."/>
            <person name="Wiebenga A."/>
            <person name="Kun R.S."/>
            <person name="Lubbers R.J."/>
            <person name="Makela M.R."/>
            <person name="Barry K."/>
            <person name="Chovatia M."/>
            <person name="Clum A."/>
            <person name="Daum C."/>
            <person name="Haridas S."/>
            <person name="He G."/>
            <person name="LaButti K."/>
            <person name="Lipzen A."/>
            <person name="Mondo S."/>
            <person name="Riley R."/>
            <person name="Salamov A."/>
            <person name="Simmons B.A."/>
            <person name="Magnuson J.K."/>
            <person name="Henrissat B."/>
            <person name="Mortensen U.H."/>
            <person name="Larsen T.O."/>
            <person name="Devries R.P."/>
            <person name="Grigoriev I.V."/>
            <person name="Machida M."/>
            <person name="Baker S.E."/>
            <person name="Andersen M.R."/>
        </authorList>
    </citation>
    <scope>NUCLEOTIDE SEQUENCE [LARGE SCALE GENOMIC DNA]</scope>
    <source>
        <strain evidence="2">CBS 121.62</strain>
    </source>
</reference>
<name>A0A5N6GT63_ASPFL</name>
<sequence>MMRMEIFQWMCGTIRALTRDRLSLWLRRFCGANCFLLLQSTSASSSLSPSGLTRRNLVLCPLVIMAVVCNGLASLVYTYIVHRI</sequence>
<dbReference type="AlphaFoldDB" id="A0A5N6GT63"/>
<keyword evidence="1" id="KW-0812">Transmembrane</keyword>
<keyword evidence="1" id="KW-1133">Transmembrane helix</keyword>